<proteinExistence type="inferred from homology"/>
<evidence type="ECO:0000256" key="2">
    <source>
        <dbReference type="ARBA" id="ARBA00009440"/>
    </source>
</evidence>
<dbReference type="InterPro" id="IPR027417">
    <property type="entry name" value="P-loop_NTPase"/>
</dbReference>
<dbReference type="GO" id="GO:0005886">
    <property type="term" value="C:plasma membrane"/>
    <property type="evidence" value="ECO:0007669"/>
    <property type="project" value="UniProtKB-SubCell"/>
</dbReference>
<dbReference type="SUPFAM" id="SSF52540">
    <property type="entry name" value="P-loop containing nucleoside triphosphate hydrolases"/>
    <property type="match status" value="1"/>
</dbReference>
<sequence>MHLEVNNLQKEFPTKQGAVTALKNINMHVETGEFVCVIGASGSGKSTLLRLVAGLDFPSSGEIKVDQVPVIGPGRDRGMVFQQYTLYPWLNVAKNVEFGLKLQGISRAKRKERVDYYLNVVGLTQFKNALPKALSGGMKQRVAIARALACEPKILLMDEPFGALDVQTKETMQQFLLEIWRRTGTSILMITHDVEEAVFLAQRIYVLTARPGTVQREFNINLPGKEEARSYHVKSLPEFQQYRETITQMLRDNTVEQEVMVG</sequence>
<dbReference type="GO" id="GO:0016887">
    <property type="term" value="F:ATP hydrolysis activity"/>
    <property type="evidence" value="ECO:0007669"/>
    <property type="project" value="InterPro"/>
</dbReference>
<reference evidence="7 8" key="1">
    <citation type="submission" date="2019-08" db="EMBL/GenBank/DDBJ databases">
        <title>Carotenoids and Carotenoid Binding Proteins in the Halophilic Cyanobacterium Euhalothece sp. ZM00.</title>
        <authorList>
            <person name="Cho S.M."/>
            <person name="Song J.Y."/>
            <person name="Park Y.-I."/>
        </authorList>
    </citation>
    <scope>NUCLEOTIDE SEQUENCE [LARGE SCALE GENOMIC DNA]</scope>
    <source>
        <strain evidence="7 8">Z-M001</strain>
    </source>
</reference>
<evidence type="ECO:0000313" key="7">
    <source>
        <dbReference type="EMBL" id="QDZ39507.1"/>
    </source>
</evidence>
<evidence type="ECO:0000256" key="3">
    <source>
        <dbReference type="ARBA" id="ARBA00022448"/>
    </source>
</evidence>
<accession>A0A5B8NKT8</accession>
<dbReference type="CDD" id="cd03293">
    <property type="entry name" value="ABC_NrtD_SsuB_transporters"/>
    <property type="match status" value="1"/>
</dbReference>
<dbReference type="PANTHER" id="PTHR42788">
    <property type="entry name" value="TAURINE IMPORT ATP-BINDING PROTEIN-RELATED"/>
    <property type="match status" value="1"/>
</dbReference>
<dbReference type="OrthoDB" id="450403at2"/>
<gene>
    <name evidence="7" type="ORF">FRE64_05950</name>
</gene>
<dbReference type="RefSeq" id="WP_146295108.1">
    <property type="nucleotide sequence ID" value="NZ_CP042326.1"/>
</dbReference>
<dbReference type="InterPro" id="IPR003439">
    <property type="entry name" value="ABC_transporter-like_ATP-bd"/>
</dbReference>
<keyword evidence="5 7" id="KW-0067">ATP-binding</keyword>
<dbReference type="InterPro" id="IPR003593">
    <property type="entry name" value="AAA+_ATPase"/>
</dbReference>
<dbReference type="InterPro" id="IPR017871">
    <property type="entry name" value="ABC_transporter-like_CS"/>
</dbReference>
<name>A0A5B8NKT8_9CHRO</name>
<evidence type="ECO:0000256" key="5">
    <source>
        <dbReference type="ARBA" id="ARBA00022840"/>
    </source>
</evidence>
<evidence type="ECO:0000259" key="6">
    <source>
        <dbReference type="PROSITE" id="PS50893"/>
    </source>
</evidence>
<dbReference type="Pfam" id="PF00005">
    <property type="entry name" value="ABC_tran"/>
    <property type="match status" value="1"/>
</dbReference>
<dbReference type="EMBL" id="CP042326">
    <property type="protein sequence ID" value="QDZ39507.1"/>
    <property type="molecule type" value="Genomic_DNA"/>
</dbReference>
<dbReference type="PROSITE" id="PS50893">
    <property type="entry name" value="ABC_TRANSPORTER_2"/>
    <property type="match status" value="1"/>
</dbReference>
<dbReference type="Proteomes" id="UP000318453">
    <property type="component" value="Chromosome"/>
</dbReference>
<dbReference type="GO" id="GO:0005524">
    <property type="term" value="F:ATP binding"/>
    <property type="evidence" value="ECO:0007669"/>
    <property type="project" value="UniProtKB-KW"/>
</dbReference>
<dbReference type="KEGG" id="enn:FRE64_05950"/>
<feature type="domain" description="ABC transporter" evidence="6">
    <location>
        <begin position="3"/>
        <end position="236"/>
    </location>
</feature>
<evidence type="ECO:0000256" key="1">
    <source>
        <dbReference type="ARBA" id="ARBA00004417"/>
    </source>
</evidence>
<keyword evidence="3" id="KW-0813">Transport</keyword>
<dbReference type="Gene3D" id="3.40.50.300">
    <property type="entry name" value="P-loop containing nucleotide triphosphate hydrolases"/>
    <property type="match status" value="1"/>
</dbReference>
<comment type="similarity">
    <text evidence="2">Belongs to the ABC transporter superfamily. Nitrate/nitrite/cyanate uptake transporter (NitT) (TC 3.A.1.16) family.</text>
</comment>
<dbReference type="PANTHER" id="PTHR42788:SF13">
    <property type="entry name" value="ALIPHATIC SULFONATES IMPORT ATP-BINDING PROTEIN SSUB"/>
    <property type="match status" value="1"/>
</dbReference>
<keyword evidence="8" id="KW-1185">Reference proteome</keyword>
<organism evidence="7 8">
    <name type="scientific">Euhalothece natronophila Z-M001</name>
    <dbReference type="NCBI Taxonomy" id="522448"/>
    <lineage>
        <taxon>Bacteria</taxon>
        <taxon>Bacillati</taxon>
        <taxon>Cyanobacteriota</taxon>
        <taxon>Cyanophyceae</taxon>
        <taxon>Oscillatoriophycideae</taxon>
        <taxon>Chroococcales</taxon>
        <taxon>Halothecacae</taxon>
        <taxon>Halothece cluster</taxon>
        <taxon>Euhalothece</taxon>
    </lineage>
</organism>
<protein>
    <submittedName>
        <fullName evidence="7">ABC transporter ATP-binding protein</fullName>
    </submittedName>
</protein>
<evidence type="ECO:0000256" key="4">
    <source>
        <dbReference type="ARBA" id="ARBA00022741"/>
    </source>
</evidence>
<dbReference type="PROSITE" id="PS00211">
    <property type="entry name" value="ABC_TRANSPORTER_1"/>
    <property type="match status" value="1"/>
</dbReference>
<dbReference type="AlphaFoldDB" id="A0A5B8NKT8"/>
<dbReference type="InterPro" id="IPR050166">
    <property type="entry name" value="ABC_transporter_ATP-bind"/>
</dbReference>
<evidence type="ECO:0000313" key="8">
    <source>
        <dbReference type="Proteomes" id="UP000318453"/>
    </source>
</evidence>
<comment type="subcellular location">
    <subcellularLocation>
        <location evidence="1">Cell inner membrane</location>
        <topology evidence="1">Peripheral membrane protein</topology>
    </subcellularLocation>
</comment>
<keyword evidence="4" id="KW-0547">Nucleotide-binding</keyword>
<dbReference type="SMART" id="SM00382">
    <property type="entry name" value="AAA"/>
    <property type="match status" value="1"/>
</dbReference>